<evidence type="ECO:0000259" key="4">
    <source>
        <dbReference type="Pfam" id="PF04230"/>
    </source>
</evidence>
<name>A0A0G4EYM0_VITBC</name>
<organism evidence="5 6">
    <name type="scientific">Vitrella brassicaformis (strain CCMP3155)</name>
    <dbReference type="NCBI Taxonomy" id="1169540"/>
    <lineage>
        <taxon>Eukaryota</taxon>
        <taxon>Sar</taxon>
        <taxon>Alveolata</taxon>
        <taxon>Colpodellida</taxon>
        <taxon>Vitrellaceae</taxon>
        <taxon>Vitrella</taxon>
    </lineage>
</organism>
<evidence type="ECO:0000313" key="6">
    <source>
        <dbReference type="Proteomes" id="UP000041254"/>
    </source>
</evidence>
<protein>
    <recommendedName>
        <fullName evidence="4">Polysaccharide pyruvyl transferase domain-containing protein</fullName>
    </recommendedName>
</protein>
<dbReference type="OrthoDB" id="6134158at2759"/>
<feature type="domain" description="Polysaccharide pyruvyl transferase" evidence="4">
    <location>
        <begin position="116"/>
        <end position="369"/>
    </location>
</feature>
<dbReference type="AlphaFoldDB" id="A0A0G4EYM0"/>
<feature type="domain" description="Polysaccharide pyruvyl transferase" evidence="4">
    <location>
        <begin position="638"/>
        <end position="888"/>
    </location>
</feature>
<dbReference type="PROSITE" id="PS51257">
    <property type="entry name" value="PROKAR_LIPOPROTEIN"/>
    <property type="match status" value="1"/>
</dbReference>
<reference evidence="5 6" key="1">
    <citation type="submission" date="2014-11" db="EMBL/GenBank/DDBJ databases">
        <authorList>
            <person name="Zhu J."/>
            <person name="Qi W."/>
            <person name="Song R."/>
        </authorList>
    </citation>
    <scope>NUCLEOTIDE SEQUENCE [LARGE SCALE GENOMIC DNA]</scope>
</reference>
<keyword evidence="2" id="KW-0812">Transmembrane</keyword>
<keyword evidence="3" id="KW-0732">Signal</keyword>
<feature type="compositionally biased region" description="Acidic residues" evidence="1">
    <location>
        <begin position="531"/>
        <end position="543"/>
    </location>
</feature>
<keyword evidence="2" id="KW-1133">Transmembrane helix</keyword>
<proteinExistence type="predicted"/>
<evidence type="ECO:0000256" key="3">
    <source>
        <dbReference type="SAM" id="SignalP"/>
    </source>
</evidence>
<feature type="region of interest" description="Disordered" evidence="1">
    <location>
        <begin position="1004"/>
        <end position="1052"/>
    </location>
</feature>
<dbReference type="InterPro" id="IPR007345">
    <property type="entry name" value="Polysacch_pyruvyl_Trfase"/>
</dbReference>
<feature type="transmembrane region" description="Helical" evidence="2">
    <location>
        <begin position="1172"/>
        <end position="1193"/>
    </location>
</feature>
<dbReference type="InParanoid" id="A0A0G4EYM0"/>
<dbReference type="EMBL" id="CDMY01000347">
    <property type="protein sequence ID" value="CEM03916.1"/>
    <property type="molecule type" value="Genomic_DNA"/>
</dbReference>
<dbReference type="Gene3D" id="1.20.5.340">
    <property type="match status" value="1"/>
</dbReference>
<evidence type="ECO:0000256" key="1">
    <source>
        <dbReference type="SAM" id="MobiDB-lite"/>
    </source>
</evidence>
<keyword evidence="6" id="KW-1185">Reference proteome</keyword>
<feature type="compositionally biased region" description="Low complexity" evidence="1">
    <location>
        <begin position="510"/>
        <end position="529"/>
    </location>
</feature>
<accession>A0A0G4EYM0</accession>
<feature type="signal peptide" evidence="3">
    <location>
        <begin position="1"/>
        <end position="21"/>
    </location>
</feature>
<feature type="region of interest" description="Disordered" evidence="1">
    <location>
        <begin position="466"/>
        <end position="570"/>
    </location>
</feature>
<sequence>MRLRSFCWPWLLVCGCSAVYGKLRTTRSAHTNETGALVRLLQGGNGDGDSDGGSVLEEIESSPYLWPEKIHSLHTAEDVVSATRELLLSIFREWFGEKRVTHIIMVGAVGGGEGENKGDMAINWAQDILFKELGISVWRYCQLQSGCDFKQMKREWAKEKDKHENAQLCVVSLAGGNFNDKWGRVMQKLRIDMAKNFQDVPMMILPQSTKYADASIEKKHAQGMKHPDSAFCARDKASYEWTIKSQFKSTFTRIFHTPDIAFMLGTLPKPAVEQQRDVLWLERTDGEKAAYELPTFPEGVSHYVEDWFTWKVMDIPAWETWDQFVDLLAKPRTLNGLEFLARGRVVVTDRLHGHILCTLMGHPHVVLDNVYRKLGNYLDTWTGGVSNIMYTTDAQMAMRLAMFLLSRYKDESHFDKNSCFMRDAGLTPSLCCVPEGDNSSTEGDAKYLSGKCWGGKYTYKSCCGGEGGESPVEQQELASLADRMREKEADEDGPAIVSDPDAMLKEARDQQQGGTTSGSSSSKEGNSQQADGDEVAEETEEDQQQQGQQEKQQEAPPAPQPAAPQPAAAAAADIISTLASDPSHFPNAIRKITDAQELVPSLRLVLLTAMKQAFVDDDGQPIRRGIMVGAEGGGEGENKGDMAINWAQDILFKELGIDIIWYCQLQYNCDFGKALETIERSADDKSPVAVMSIAGGNFNDFSPMQELRVNMSKAFPDQPVFMLPQSVVYNDAKLLKRHADGMAHDRSTMFARDLPSYTKLQSGPFKDAFKRIYLVPDIAYMLGMRQDLELDPPVHDLLWLKRVDNERQRYKPPVFSEGVDFVVEDWFPYMKTSAKWTDWSSFVENLAEPRTINGFKFLSRAHVVVTDRLHGHILMTLLDKPHVVLDNKYRKLGNYLDTWTGGLSNVLYTDSPDTAIHMGEFMLTRYRPDAEFSQELCFNDNANLSEAFCCNTEQQQQADDTPALINPQKCFGGPYTREKCCPDGKPMAAAAPLTYSMVRAMVEGTSSAQEPQPQPQPQSQSQKQDQDTAAAAAEGQQQQQTARSEEVAPPAVPMASQAELNALGSRMDTITAKVTDVDKKEGDVEGRVDRLEKSLAELAGTVKTEKGKRETVESSVSALTADLQKVTGKVDGLDKKRQTDADSVKGEIKGIKQQMETERIERESSLFAKNQFPFVAALIAWIPLVLGLFYCCFRRNSQHYTLLPTTKNG</sequence>
<feature type="compositionally biased region" description="Low complexity" evidence="1">
    <location>
        <begin position="1006"/>
        <end position="1042"/>
    </location>
</feature>
<keyword evidence="2" id="KW-0472">Membrane</keyword>
<evidence type="ECO:0000313" key="5">
    <source>
        <dbReference type="EMBL" id="CEM03916.1"/>
    </source>
</evidence>
<dbReference type="Pfam" id="PF04230">
    <property type="entry name" value="PS_pyruv_trans"/>
    <property type="match status" value="2"/>
</dbReference>
<feature type="chain" id="PRO_5005187841" description="Polysaccharide pyruvyl transferase domain-containing protein" evidence="3">
    <location>
        <begin position="22"/>
        <end position="1209"/>
    </location>
</feature>
<evidence type="ECO:0000256" key="2">
    <source>
        <dbReference type="SAM" id="Phobius"/>
    </source>
</evidence>
<dbReference type="VEuPathDB" id="CryptoDB:Vbra_8469"/>
<gene>
    <name evidence="5" type="ORF">Vbra_8469</name>
</gene>
<dbReference type="Proteomes" id="UP000041254">
    <property type="component" value="Unassembled WGS sequence"/>
</dbReference>